<evidence type="ECO:0000313" key="3">
    <source>
        <dbReference type="Proteomes" id="UP001642409"/>
    </source>
</evidence>
<comment type="caution">
    <text evidence="1">The sequence shown here is derived from an EMBL/GenBank/DDBJ whole genome shotgun (WGS) entry which is preliminary data.</text>
</comment>
<reference evidence="1" key="1">
    <citation type="submission" date="2023-06" db="EMBL/GenBank/DDBJ databases">
        <authorList>
            <person name="Kurt Z."/>
        </authorList>
    </citation>
    <scope>NUCLEOTIDE SEQUENCE</scope>
</reference>
<protein>
    <submittedName>
        <fullName evidence="1">Uncharacterized protein</fullName>
    </submittedName>
</protein>
<reference evidence="2 3" key="2">
    <citation type="submission" date="2024-07" db="EMBL/GenBank/DDBJ databases">
        <authorList>
            <person name="Akdeniz Z."/>
        </authorList>
    </citation>
    <scope>NUCLEOTIDE SEQUENCE [LARGE SCALE GENOMIC DNA]</scope>
</reference>
<dbReference type="Proteomes" id="UP001642409">
    <property type="component" value="Unassembled WGS sequence"/>
</dbReference>
<organism evidence="1">
    <name type="scientific">Hexamita inflata</name>
    <dbReference type="NCBI Taxonomy" id="28002"/>
    <lineage>
        <taxon>Eukaryota</taxon>
        <taxon>Metamonada</taxon>
        <taxon>Diplomonadida</taxon>
        <taxon>Hexamitidae</taxon>
        <taxon>Hexamitinae</taxon>
        <taxon>Hexamita</taxon>
    </lineage>
</organism>
<dbReference type="EMBL" id="CATOUU010000845">
    <property type="protein sequence ID" value="CAI9954103.1"/>
    <property type="molecule type" value="Genomic_DNA"/>
</dbReference>
<gene>
    <name evidence="2" type="ORF">HINF_LOCUS36257</name>
    <name evidence="1" type="ORF">HINF_LOCUS41748</name>
</gene>
<keyword evidence="3" id="KW-1185">Reference proteome</keyword>
<evidence type="ECO:0000313" key="1">
    <source>
        <dbReference type="EMBL" id="CAI9954103.1"/>
    </source>
</evidence>
<accession>A0AA86V0G5</accession>
<sequence length="646" mass="75671">MLTRKQQLIIDDISCNDFQRLIPAALQLISDLMIQQITIDDYNEAYMQISLYFNQIEQSFGDIVIQSLPDSFFYQLMYIKSPLHRNYLLALFGSALYKQFKNPDYLIQAVRYAVQVQDPLHCLFLRYYIQQSFSYFHQEQPFAVDASDNESLLSKVLPHIQYNYTCAVDLYQQLTKRTAVQATNYAFFCLEFLRGFEDSSVGLLLQTCTNSSCPYLQFEILRFLTHCQPQLLKLRFSLIVRSFVQVLKFQKLEYSCKQLLISFLNQLIGEQPDFDLLVEFVELTDGQLSLDQVLDCFQKLIIMQKNEQFTYKLVTKTFERLFTKFRSKAYNEFYLLHQFVQQVLSFVKSNTLLSDILIHFNFVYEFLKLQNKTQAGRVTARICTELAKRDISIPFNQVVILISQINECVSKAEYQFADVVYALSCLISSCIDAEQTQINQEFVDILCNLSTECLTVAVLNMINRLDVSEEFTLSIIKQLLQFTGDWKYFILVQLFNKYQNVELAVNNFNEYGFEYAKQVFQLSKHTQMIPYIDQFLEKIDSVNKLITIEDKINFQLQKLNYGAERLQLQVLIDLSNKIIENCKETAIEVPALLEVGWTMKQHYKQMDWLFFEQLGHRVAMLLNKGVITGNDEKRQAWCLLAAIEEQ</sequence>
<dbReference type="AlphaFoldDB" id="A0AA86V0G5"/>
<dbReference type="EMBL" id="CAXDID020000133">
    <property type="protein sequence ID" value="CAL6036122.1"/>
    <property type="molecule type" value="Genomic_DNA"/>
</dbReference>
<proteinExistence type="predicted"/>
<name>A0AA86V0G5_9EUKA</name>
<evidence type="ECO:0000313" key="2">
    <source>
        <dbReference type="EMBL" id="CAL6036122.1"/>
    </source>
</evidence>